<dbReference type="Proteomes" id="UP000070700">
    <property type="component" value="Unassembled WGS sequence"/>
</dbReference>
<dbReference type="GeneID" id="28815405"/>
<reference evidence="1 2" key="1">
    <citation type="submission" date="2015-10" db="EMBL/GenBank/DDBJ databases">
        <title>Full genome of DAOMC 229536 Phialocephala scopiformis, a fungal endophyte of spruce producing the potent anti-insectan compound rugulosin.</title>
        <authorList>
            <consortium name="DOE Joint Genome Institute"/>
            <person name="Walker A.K."/>
            <person name="Frasz S.L."/>
            <person name="Seifert K.A."/>
            <person name="Miller J.D."/>
            <person name="Mondo S.J."/>
            <person name="Labutti K."/>
            <person name="Lipzen A."/>
            <person name="Dockter R."/>
            <person name="Kennedy M."/>
            <person name="Grigoriev I.V."/>
            <person name="Spatafora J.W."/>
        </authorList>
    </citation>
    <scope>NUCLEOTIDE SEQUENCE [LARGE SCALE GENOMIC DNA]</scope>
    <source>
        <strain evidence="1 2">CBS 120377</strain>
    </source>
</reference>
<gene>
    <name evidence="1" type="ORF">LY89DRAFT_187648</name>
</gene>
<dbReference type="KEGG" id="psco:LY89DRAFT_187648"/>
<dbReference type="RefSeq" id="XP_018077957.1">
    <property type="nucleotide sequence ID" value="XM_018205679.1"/>
</dbReference>
<proteinExistence type="predicted"/>
<name>A0A194XV66_MOLSC</name>
<evidence type="ECO:0000313" key="2">
    <source>
        <dbReference type="Proteomes" id="UP000070700"/>
    </source>
</evidence>
<sequence length="129" mass="14893">MFLISWLPPAKRQWRGPSARTSISLWTWTRSRNLMIHPYKQAKHPPIIIFSALPFTPRQAFLPARLPSQHSRRLRKNLHRKLNRLPAQAGLALVGSLISCRKLDLCRKHSSGLPIKVKRQMSVPFRDGT</sequence>
<evidence type="ECO:0000313" key="1">
    <source>
        <dbReference type="EMBL" id="KUJ23602.1"/>
    </source>
</evidence>
<dbReference type="InParanoid" id="A0A194XV66"/>
<protein>
    <submittedName>
        <fullName evidence="1">Uncharacterized protein</fullName>
    </submittedName>
</protein>
<dbReference type="EMBL" id="KQ947405">
    <property type="protein sequence ID" value="KUJ23602.1"/>
    <property type="molecule type" value="Genomic_DNA"/>
</dbReference>
<organism evidence="1 2">
    <name type="scientific">Mollisia scopiformis</name>
    <name type="common">Conifer needle endophyte fungus</name>
    <name type="synonym">Phialocephala scopiformis</name>
    <dbReference type="NCBI Taxonomy" id="149040"/>
    <lineage>
        <taxon>Eukaryota</taxon>
        <taxon>Fungi</taxon>
        <taxon>Dikarya</taxon>
        <taxon>Ascomycota</taxon>
        <taxon>Pezizomycotina</taxon>
        <taxon>Leotiomycetes</taxon>
        <taxon>Helotiales</taxon>
        <taxon>Mollisiaceae</taxon>
        <taxon>Mollisia</taxon>
    </lineage>
</organism>
<dbReference type="AlphaFoldDB" id="A0A194XV66"/>
<accession>A0A194XV66</accession>
<keyword evidence="2" id="KW-1185">Reference proteome</keyword>